<dbReference type="PROSITE" id="PS50071">
    <property type="entry name" value="HOMEOBOX_2"/>
    <property type="match status" value="1"/>
</dbReference>
<dbReference type="Proteomes" id="UP000469890">
    <property type="component" value="Unassembled WGS sequence"/>
</dbReference>
<dbReference type="GO" id="GO:0003677">
    <property type="term" value="F:DNA binding"/>
    <property type="evidence" value="ECO:0007669"/>
    <property type="project" value="UniProtKB-UniRule"/>
</dbReference>
<evidence type="ECO:0000256" key="1">
    <source>
        <dbReference type="ARBA" id="ARBA00004123"/>
    </source>
</evidence>
<comment type="subcellular location">
    <subcellularLocation>
        <location evidence="1 8">Nucleus</location>
    </subcellularLocation>
</comment>
<evidence type="ECO:0000256" key="4">
    <source>
        <dbReference type="ARBA" id="ARBA00023155"/>
    </source>
</evidence>
<dbReference type="InterPro" id="IPR008422">
    <property type="entry name" value="KN_HD"/>
</dbReference>
<reference evidence="11 12" key="1">
    <citation type="submission" date="2019-09" db="EMBL/GenBank/DDBJ databases">
        <authorList>
            <consortium name="DOE Joint Genome Institute"/>
            <person name="Mondo S.J."/>
            <person name="Navarro-Mendoza M.I."/>
            <person name="Perez-Arques C."/>
            <person name="Panchal S."/>
            <person name="Nicolas F.E."/>
            <person name="Ganguly P."/>
            <person name="Pangilinan J."/>
            <person name="Grigoriev I."/>
            <person name="Heitman J."/>
            <person name="Sanya K."/>
            <person name="Garre V."/>
        </authorList>
    </citation>
    <scope>NUCLEOTIDE SEQUENCE [LARGE SCALE GENOMIC DNA]</scope>
    <source>
        <strain evidence="11 12">MU402</strain>
    </source>
</reference>
<dbReference type="EMBL" id="JAAECE010000003">
    <property type="protein sequence ID" value="KAF1803009.1"/>
    <property type="molecule type" value="Genomic_DNA"/>
</dbReference>
<dbReference type="AlphaFoldDB" id="A0A8H4BIM6"/>
<evidence type="ECO:0000259" key="10">
    <source>
        <dbReference type="PROSITE" id="PS50071"/>
    </source>
</evidence>
<dbReference type="InterPro" id="IPR050224">
    <property type="entry name" value="TALE_homeobox"/>
</dbReference>
<feature type="region of interest" description="Disordered" evidence="9">
    <location>
        <begin position="299"/>
        <end position="322"/>
    </location>
</feature>
<keyword evidence="4 8" id="KW-0371">Homeobox</keyword>
<evidence type="ECO:0000256" key="6">
    <source>
        <dbReference type="ARBA" id="ARBA00023242"/>
    </source>
</evidence>
<keyword evidence="6 8" id="KW-0539">Nucleus</keyword>
<dbReference type="GO" id="GO:0006355">
    <property type="term" value="P:regulation of DNA-templated transcription"/>
    <property type="evidence" value="ECO:0007669"/>
    <property type="project" value="InterPro"/>
</dbReference>
<comment type="caution">
    <text evidence="11">The sequence shown here is derived from an EMBL/GenBank/DDBJ whole genome shotgun (WGS) entry which is preliminary data.</text>
</comment>
<dbReference type="SMART" id="SM00389">
    <property type="entry name" value="HOX"/>
    <property type="match status" value="1"/>
</dbReference>
<feature type="compositionally biased region" description="Low complexity" evidence="9">
    <location>
        <begin position="307"/>
        <end position="318"/>
    </location>
</feature>
<dbReference type="InterPro" id="IPR001356">
    <property type="entry name" value="HD"/>
</dbReference>
<evidence type="ECO:0000256" key="3">
    <source>
        <dbReference type="ARBA" id="ARBA00023125"/>
    </source>
</evidence>
<comment type="similarity">
    <text evidence="7">Belongs to the TALE/TGIF homeobox family.</text>
</comment>
<feature type="compositionally biased region" description="Basic residues" evidence="9">
    <location>
        <begin position="347"/>
        <end position="368"/>
    </location>
</feature>
<evidence type="ECO:0000256" key="8">
    <source>
        <dbReference type="PROSITE-ProRule" id="PRU00108"/>
    </source>
</evidence>
<sequence length="408" mass="46916">MTSSLAKYSETAAMSFSSSSPQPQHRIRQFCPLIIYHDSPSEQLEMKLNANKHHDRTAIDRHREKTNEMLEHNAQFWNEKSNGSSTGLVEFEADYLDKDIKVSPSTSTTSNISSSSSSSGDSIATIEHPASYPSRMMDVPTIKTTAATTTTTTAAHNYYTSIEEEKYYPMMSRKKSKSKSTSCTIATSPIMSPTSTSSSSNAANANTSSTNTKSDASTVKRRRGNLPKEVTEFLRKWLIQHKKHPYPAEKEKADLARHTGLTVNQISNWFINARRRILQPMLESENLTAQMMAYPELVNQHHHQQHHSPAAAASAFSEPPRRRRHDFYTYQRDFASPTMEHPSPPPLHHHHHHHHHHQHPPSMHHHHEQRQYHHPPYYPEHEQQEHPSRFRRTRLIDANDHYHQLSMR</sequence>
<dbReference type="PANTHER" id="PTHR11850">
    <property type="entry name" value="HOMEOBOX PROTEIN TRANSCRIPTION FACTORS"/>
    <property type="match status" value="1"/>
</dbReference>
<proteinExistence type="inferred from homology"/>
<dbReference type="InterPro" id="IPR009057">
    <property type="entry name" value="Homeodomain-like_sf"/>
</dbReference>
<feature type="region of interest" description="Disordered" evidence="9">
    <location>
        <begin position="335"/>
        <end position="388"/>
    </location>
</feature>
<evidence type="ECO:0000256" key="7">
    <source>
        <dbReference type="ARBA" id="ARBA00038021"/>
    </source>
</evidence>
<evidence type="ECO:0000313" key="12">
    <source>
        <dbReference type="Proteomes" id="UP000469890"/>
    </source>
</evidence>
<dbReference type="Pfam" id="PF05920">
    <property type="entry name" value="Homeobox_KN"/>
    <property type="match status" value="1"/>
</dbReference>
<gene>
    <name evidence="11" type="ORF">FB192DRAFT_1434414</name>
</gene>
<dbReference type="Gene3D" id="1.10.10.60">
    <property type="entry name" value="Homeodomain-like"/>
    <property type="match status" value="1"/>
</dbReference>
<organism evidence="11 12">
    <name type="scientific">Mucor circinelloides f. lusitanicus</name>
    <name type="common">Mucor racemosus var. lusitanicus</name>
    <dbReference type="NCBI Taxonomy" id="29924"/>
    <lineage>
        <taxon>Eukaryota</taxon>
        <taxon>Fungi</taxon>
        <taxon>Fungi incertae sedis</taxon>
        <taxon>Mucoromycota</taxon>
        <taxon>Mucoromycotina</taxon>
        <taxon>Mucoromycetes</taxon>
        <taxon>Mucorales</taxon>
        <taxon>Mucorineae</taxon>
        <taxon>Mucoraceae</taxon>
        <taxon>Mucor</taxon>
    </lineage>
</organism>
<feature type="region of interest" description="Disordered" evidence="9">
    <location>
        <begin position="178"/>
        <end position="226"/>
    </location>
</feature>
<keyword evidence="2" id="KW-0805">Transcription regulation</keyword>
<keyword evidence="5" id="KW-0804">Transcription</keyword>
<protein>
    <recommendedName>
        <fullName evidence="10">Homeobox domain-containing protein</fullName>
    </recommendedName>
</protein>
<evidence type="ECO:0000256" key="9">
    <source>
        <dbReference type="SAM" id="MobiDB-lite"/>
    </source>
</evidence>
<dbReference type="SUPFAM" id="SSF46689">
    <property type="entry name" value="Homeodomain-like"/>
    <property type="match status" value="1"/>
</dbReference>
<feature type="compositionally biased region" description="Low complexity" evidence="9">
    <location>
        <begin position="179"/>
        <end position="217"/>
    </location>
</feature>
<evidence type="ECO:0000313" key="11">
    <source>
        <dbReference type="EMBL" id="KAF1803009.1"/>
    </source>
</evidence>
<evidence type="ECO:0000256" key="5">
    <source>
        <dbReference type="ARBA" id="ARBA00023163"/>
    </source>
</evidence>
<feature type="domain" description="Homeobox" evidence="10">
    <location>
        <begin position="217"/>
        <end position="280"/>
    </location>
</feature>
<dbReference type="CDD" id="cd00086">
    <property type="entry name" value="homeodomain"/>
    <property type="match status" value="1"/>
</dbReference>
<dbReference type="GO" id="GO:0005634">
    <property type="term" value="C:nucleus"/>
    <property type="evidence" value="ECO:0007669"/>
    <property type="project" value="UniProtKB-SubCell"/>
</dbReference>
<keyword evidence="3 8" id="KW-0238">DNA-binding</keyword>
<feature type="compositionally biased region" description="Basic and acidic residues" evidence="9">
    <location>
        <begin position="379"/>
        <end position="388"/>
    </location>
</feature>
<accession>A0A8H4BIM6</accession>
<feature type="DNA-binding region" description="Homeobox" evidence="8">
    <location>
        <begin position="219"/>
        <end position="281"/>
    </location>
</feature>
<name>A0A8H4BIM6_MUCCL</name>
<feature type="region of interest" description="Disordered" evidence="9">
    <location>
        <begin position="103"/>
        <end position="137"/>
    </location>
</feature>
<dbReference type="FunFam" id="1.10.10.60:FF:000059">
    <property type="entry name" value="TGFB-induced factor homeobox 1"/>
    <property type="match status" value="1"/>
</dbReference>
<evidence type="ECO:0000256" key="2">
    <source>
        <dbReference type="ARBA" id="ARBA00023015"/>
    </source>
</evidence>
<feature type="compositionally biased region" description="Low complexity" evidence="9">
    <location>
        <begin position="103"/>
        <end position="126"/>
    </location>
</feature>